<protein>
    <submittedName>
        <fullName evidence="1">Uncharacterized protein</fullName>
    </submittedName>
</protein>
<evidence type="ECO:0000313" key="1">
    <source>
        <dbReference type="EMBL" id="GFU29426.1"/>
    </source>
</evidence>
<name>A0A8X6ULQ7_NEPPI</name>
<reference evidence="1" key="1">
    <citation type="submission" date="2020-08" db="EMBL/GenBank/DDBJ databases">
        <title>Multicomponent nature underlies the extraordinary mechanical properties of spider dragline silk.</title>
        <authorList>
            <person name="Kono N."/>
            <person name="Nakamura H."/>
            <person name="Mori M."/>
            <person name="Yoshida Y."/>
            <person name="Ohtoshi R."/>
            <person name="Malay A.D."/>
            <person name="Moran D.A.P."/>
            <person name="Tomita M."/>
            <person name="Numata K."/>
            <person name="Arakawa K."/>
        </authorList>
    </citation>
    <scope>NUCLEOTIDE SEQUENCE</scope>
</reference>
<comment type="caution">
    <text evidence="1">The sequence shown here is derived from an EMBL/GenBank/DDBJ whole genome shotgun (WGS) entry which is preliminary data.</text>
</comment>
<proteinExistence type="predicted"/>
<gene>
    <name evidence="1" type="ORF">NPIL_649261</name>
</gene>
<evidence type="ECO:0000313" key="2">
    <source>
        <dbReference type="Proteomes" id="UP000887013"/>
    </source>
</evidence>
<keyword evidence="2" id="KW-1185">Reference proteome</keyword>
<dbReference type="Proteomes" id="UP000887013">
    <property type="component" value="Unassembled WGS sequence"/>
</dbReference>
<sequence>MRRYPKSFQQGYTSLKMDAHTTAVRLVRVGIISLSHTSASVCEMRSLWRNMLVQRPLQRLASISDPALLYDFESSRYTLHLLVVCNTVAGR</sequence>
<dbReference type="AlphaFoldDB" id="A0A8X6ULQ7"/>
<accession>A0A8X6ULQ7</accession>
<organism evidence="1 2">
    <name type="scientific">Nephila pilipes</name>
    <name type="common">Giant wood spider</name>
    <name type="synonym">Nephila maculata</name>
    <dbReference type="NCBI Taxonomy" id="299642"/>
    <lineage>
        <taxon>Eukaryota</taxon>
        <taxon>Metazoa</taxon>
        <taxon>Ecdysozoa</taxon>
        <taxon>Arthropoda</taxon>
        <taxon>Chelicerata</taxon>
        <taxon>Arachnida</taxon>
        <taxon>Araneae</taxon>
        <taxon>Araneomorphae</taxon>
        <taxon>Entelegynae</taxon>
        <taxon>Araneoidea</taxon>
        <taxon>Nephilidae</taxon>
        <taxon>Nephila</taxon>
    </lineage>
</organism>
<dbReference type="EMBL" id="BMAW01033257">
    <property type="protein sequence ID" value="GFU29426.1"/>
    <property type="molecule type" value="Genomic_DNA"/>
</dbReference>